<dbReference type="Pfam" id="PF04244">
    <property type="entry name" value="DPRP"/>
    <property type="match status" value="1"/>
</dbReference>
<proteinExistence type="predicted"/>
<dbReference type="PANTHER" id="PTHR38657:SF1">
    <property type="entry name" value="SLR1343 PROTEIN"/>
    <property type="match status" value="1"/>
</dbReference>
<gene>
    <name evidence="1" type="ORF">F0M18_10780</name>
</gene>
<dbReference type="GO" id="GO:0016829">
    <property type="term" value="F:lyase activity"/>
    <property type="evidence" value="ECO:0007669"/>
    <property type="project" value="UniProtKB-KW"/>
</dbReference>
<organism evidence="1 2">
    <name type="scientific">Pseudohalioglobus sediminis</name>
    <dbReference type="NCBI Taxonomy" id="2606449"/>
    <lineage>
        <taxon>Bacteria</taxon>
        <taxon>Pseudomonadati</taxon>
        <taxon>Pseudomonadota</taxon>
        <taxon>Gammaproteobacteria</taxon>
        <taxon>Cellvibrionales</taxon>
        <taxon>Halieaceae</taxon>
        <taxon>Pseudohalioglobus</taxon>
    </lineage>
</organism>
<dbReference type="Gene3D" id="1.25.40.80">
    <property type="match status" value="1"/>
</dbReference>
<dbReference type="InterPro" id="IPR052551">
    <property type="entry name" value="UV-DNA_repair_photolyase"/>
</dbReference>
<evidence type="ECO:0000313" key="2">
    <source>
        <dbReference type="Proteomes" id="UP000323708"/>
    </source>
</evidence>
<dbReference type="Gene3D" id="1.10.10.1710">
    <property type="entry name" value="Deoxyribodipyrimidine photolyase-related"/>
    <property type="match status" value="1"/>
</dbReference>
<dbReference type="SUPFAM" id="SSF48173">
    <property type="entry name" value="Cryptochrome/photolyase FAD-binding domain"/>
    <property type="match status" value="1"/>
</dbReference>
<sequence length="509" mass="58752">MQNPKIILVLGDQLSRELAPLRELDPQQDVVLMAEVRDEATYVTHNRHKIALIFAAMRHFRDDLRAAGFKVHYFQYEDGVASLGEALQQVSAETDITEVVFCEPGEHRVSEHLDAVADEVGLELRWLPDDRFLCSLDAFRDWAEGRKQLRMEYFYRQMRRQHKLLLDEQGKPEGGKWNYDQQNRAGWRGKDAIPERPDIARDTLTEEVLDLVEREFPDNPGDLTRFNFAVTAAAAEEQLTFFIQHCLPKFGQYQDAMAEESPWLYHSLVSMYLNIGLLDPLAVCRAAEDAWREGQCDLAAAEGFIRQILGWREYVRGLYWLKMPDYAELNTLDATTPLPDWFWTADTDMQCLHKALQQSLDLGYGHHIQRLMVIGNFALLTGLDVKQVCDWYLAVYVDAFEWVELPNTLGMALHADGGIMASKPYAASGKYIKRQGDHCDHCRYRPDKMTGSDACPYNSLYWQFIDRHQEAFSDNGRMGLTLNNWQRKSADERQSILTWADKTRERLLG</sequence>
<dbReference type="Proteomes" id="UP000323708">
    <property type="component" value="Unassembled WGS sequence"/>
</dbReference>
<dbReference type="RefSeq" id="WP_149611432.1">
    <property type="nucleotide sequence ID" value="NZ_VTUX01000004.1"/>
</dbReference>
<dbReference type="PANTHER" id="PTHR38657">
    <property type="entry name" value="SLR1343 PROTEIN"/>
    <property type="match status" value="1"/>
</dbReference>
<dbReference type="InterPro" id="IPR014729">
    <property type="entry name" value="Rossmann-like_a/b/a_fold"/>
</dbReference>
<evidence type="ECO:0000313" key="1">
    <source>
        <dbReference type="EMBL" id="KAA1191996.1"/>
    </source>
</evidence>
<keyword evidence="2" id="KW-1185">Reference proteome</keyword>
<dbReference type="Gene3D" id="1.10.579.10">
    <property type="entry name" value="DNA Cyclobutane Dipyrimidine Photolyase, subunit A, domain 3"/>
    <property type="match status" value="1"/>
</dbReference>
<name>A0A5B0WYC6_9GAMM</name>
<dbReference type="Gene3D" id="3.40.50.620">
    <property type="entry name" value="HUPs"/>
    <property type="match status" value="1"/>
</dbReference>
<keyword evidence="1" id="KW-0456">Lyase</keyword>
<dbReference type="AlphaFoldDB" id="A0A5B0WYC6"/>
<dbReference type="InterPro" id="IPR036134">
    <property type="entry name" value="Crypto/Photolyase_FAD-like_sf"/>
</dbReference>
<accession>A0A5B0WYC6</accession>
<dbReference type="InterPro" id="IPR007357">
    <property type="entry name" value="PhrB-like"/>
</dbReference>
<comment type="caution">
    <text evidence="1">The sequence shown here is derived from an EMBL/GenBank/DDBJ whole genome shotgun (WGS) entry which is preliminary data.</text>
</comment>
<dbReference type="EMBL" id="VTUX01000004">
    <property type="protein sequence ID" value="KAA1191996.1"/>
    <property type="molecule type" value="Genomic_DNA"/>
</dbReference>
<protein>
    <submittedName>
        <fullName evidence="1">Cryptochrome/photolyase family protein</fullName>
    </submittedName>
</protein>
<reference evidence="1 2" key="1">
    <citation type="submission" date="2019-09" db="EMBL/GenBank/DDBJ databases">
        <authorList>
            <person name="Chen X.-Y."/>
        </authorList>
    </citation>
    <scope>NUCLEOTIDE SEQUENCE [LARGE SCALE GENOMIC DNA]</scope>
    <source>
        <strain evidence="1 2">NY5</strain>
    </source>
</reference>